<dbReference type="SUPFAM" id="SSF109604">
    <property type="entry name" value="HD-domain/PDEase-like"/>
    <property type="match status" value="1"/>
</dbReference>
<evidence type="ECO:0000313" key="2">
    <source>
        <dbReference type="Proteomes" id="UP000034207"/>
    </source>
</evidence>
<organism evidence="1 2">
    <name type="scientific">candidate division CPR2 bacterium GW2011_GWC2_39_10</name>
    <dbReference type="NCBI Taxonomy" id="1618345"/>
    <lineage>
        <taxon>Bacteria</taxon>
        <taxon>Bacteria division CPR2</taxon>
    </lineage>
</organism>
<comment type="caution">
    <text evidence="1">The sequence shown here is derived from an EMBL/GenBank/DDBJ whole genome shotgun (WGS) entry which is preliminary data.</text>
</comment>
<proteinExistence type="predicted"/>
<accession>A0A0G0LNR0</accession>
<dbReference type="Pfam" id="PF13875">
    <property type="entry name" value="DUF4202"/>
    <property type="match status" value="1"/>
</dbReference>
<sequence>MTMNLYKKVEEFIDDAGEKDSALKELIPHFKRTAHWVTILDPSADEAFKIAGIAHDFDRIYNLEKQRQRMKESSQGTQDKDLIKSHQEDASNMLANFLLQNGAEKDVVRRAKMLVSRHEEGGNEEQDLLKDADSISFLETNVAHFIGMIPLLGYDKVRVKFDYMYNRITSEKAKEIALPMYENAINELTLSRHSGLDPESRKHRP</sequence>
<dbReference type="AlphaFoldDB" id="A0A0G0LNR0"/>
<evidence type="ECO:0008006" key="3">
    <source>
        <dbReference type="Google" id="ProtNLM"/>
    </source>
</evidence>
<dbReference type="STRING" id="1618345.UT18_C0018G0019"/>
<reference evidence="1 2" key="1">
    <citation type="journal article" date="2015" name="Nature">
        <title>rRNA introns, odd ribosomes, and small enigmatic genomes across a large radiation of phyla.</title>
        <authorList>
            <person name="Brown C.T."/>
            <person name="Hug L.A."/>
            <person name="Thomas B.C."/>
            <person name="Sharon I."/>
            <person name="Castelle C.J."/>
            <person name="Singh A."/>
            <person name="Wilkins M.J."/>
            <person name="Williams K.H."/>
            <person name="Banfield J.F."/>
        </authorList>
    </citation>
    <scope>NUCLEOTIDE SEQUENCE [LARGE SCALE GENOMIC DNA]</scope>
</reference>
<name>A0A0G0LNR0_UNCC2</name>
<dbReference type="EMBL" id="LBVV01000018">
    <property type="protein sequence ID" value="KKQ93548.1"/>
    <property type="molecule type" value="Genomic_DNA"/>
</dbReference>
<protein>
    <recommendedName>
        <fullName evidence="3">HD domain-containing protein</fullName>
    </recommendedName>
</protein>
<dbReference type="Proteomes" id="UP000034207">
    <property type="component" value="Unassembled WGS sequence"/>
</dbReference>
<gene>
    <name evidence="1" type="ORF">UT18_C0018G0019</name>
</gene>
<evidence type="ECO:0000313" key="1">
    <source>
        <dbReference type="EMBL" id="KKQ93548.1"/>
    </source>
</evidence>
<dbReference type="InterPro" id="IPR025255">
    <property type="entry name" value="DUF4202"/>
</dbReference>